<gene>
    <name evidence="2" type="ORF">SAMN05192549_101417</name>
</gene>
<keyword evidence="1" id="KW-0812">Transmembrane</keyword>
<protein>
    <recommendedName>
        <fullName evidence="4">Haemolysin XhlA</fullName>
    </recommendedName>
</protein>
<sequence length="78" mass="8738">MPVKFDDEEMPAYYQKMEALIEKLEADVAAIKIDLTVIKSNYVTKADLAEAKNSIIVWVATTVILAQLLPLLLKKFGL</sequence>
<evidence type="ECO:0008006" key="4">
    <source>
        <dbReference type="Google" id="ProtNLM"/>
    </source>
</evidence>
<name>A0A1M7I7E6_9BURK</name>
<reference evidence="3" key="1">
    <citation type="submission" date="2016-11" db="EMBL/GenBank/DDBJ databases">
        <authorList>
            <person name="Varghese N."/>
            <person name="Submissions S."/>
        </authorList>
    </citation>
    <scope>NUCLEOTIDE SEQUENCE [LARGE SCALE GENOMIC DNA]</scope>
    <source>
        <strain evidence="3">Sac-22</strain>
    </source>
</reference>
<keyword evidence="1" id="KW-0472">Membrane</keyword>
<keyword evidence="1" id="KW-1133">Transmembrane helix</keyword>
<dbReference type="EMBL" id="FRCX01000001">
    <property type="protein sequence ID" value="SHM36650.1"/>
    <property type="molecule type" value="Genomic_DNA"/>
</dbReference>
<dbReference type="Proteomes" id="UP000184339">
    <property type="component" value="Unassembled WGS sequence"/>
</dbReference>
<keyword evidence="3" id="KW-1185">Reference proteome</keyword>
<evidence type="ECO:0000313" key="2">
    <source>
        <dbReference type="EMBL" id="SHM36650.1"/>
    </source>
</evidence>
<organism evidence="2 3">
    <name type="scientific">Duganella sacchari</name>
    <dbReference type="NCBI Taxonomy" id="551987"/>
    <lineage>
        <taxon>Bacteria</taxon>
        <taxon>Pseudomonadati</taxon>
        <taxon>Pseudomonadota</taxon>
        <taxon>Betaproteobacteria</taxon>
        <taxon>Burkholderiales</taxon>
        <taxon>Oxalobacteraceae</taxon>
        <taxon>Telluria group</taxon>
        <taxon>Duganella</taxon>
    </lineage>
</organism>
<dbReference type="AlphaFoldDB" id="A0A1M7I7E6"/>
<proteinExistence type="predicted"/>
<evidence type="ECO:0000256" key="1">
    <source>
        <dbReference type="SAM" id="Phobius"/>
    </source>
</evidence>
<dbReference type="STRING" id="551987.SAMN05192549_101417"/>
<dbReference type="RefSeq" id="WP_072780930.1">
    <property type="nucleotide sequence ID" value="NZ_FRCX01000001.1"/>
</dbReference>
<accession>A0A1M7I7E6</accession>
<evidence type="ECO:0000313" key="3">
    <source>
        <dbReference type="Proteomes" id="UP000184339"/>
    </source>
</evidence>
<feature type="transmembrane region" description="Helical" evidence="1">
    <location>
        <begin position="55"/>
        <end position="73"/>
    </location>
</feature>